<dbReference type="Gene3D" id="1.10.10.10">
    <property type="entry name" value="Winged helix-like DNA-binding domain superfamily/Winged helix DNA-binding domain"/>
    <property type="match status" value="1"/>
</dbReference>
<dbReference type="Pfam" id="PF07729">
    <property type="entry name" value="FCD"/>
    <property type="match status" value="1"/>
</dbReference>
<dbReference type="SMART" id="SM00345">
    <property type="entry name" value="HTH_GNTR"/>
    <property type="match status" value="1"/>
</dbReference>
<proteinExistence type="predicted"/>
<dbReference type="Proteomes" id="UP001500051">
    <property type="component" value="Unassembled WGS sequence"/>
</dbReference>
<reference evidence="6" key="1">
    <citation type="journal article" date="2019" name="Int. J. Syst. Evol. Microbiol.">
        <title>The Global Catalogue of Microorganisms (GCM) 10K type strain sequencing project: providing services to taxonomists for standard genome sequencing and annotation.</title>
        <authorList>
            <consortium name="The Broad Institute Genomics Platform"/>
            <consortium name="The Broad Institute Genome Sequencing Center for Infectious Disease"/>
            <person name="Wu L."/>
            <person name="Ma J."/>
        </authorList>
    </citation>
    <scope>NUCLEOTIDE SEQUENCE [LARGE SCALE GENOMIC DNA]</scope>
    <source>
        <strain evidence="6">JCM 16548</strain>
    </source>
</reference>
<keyword evidence="3" id="KW-0804">Transcription</keyword>
<keyword evidence="6" id="KW-1185">Reference proteome</keyword>
<evidence type="ECO:0000256" key="2">
    <source>
        <dbReference type="ARBA" id="ARBA00023125"/>
    </source>
</evidence>
<evidence type="ECO:0000256" key="1">
    <source>
        <dbReference type="ARBA" id="ARBA00023015"/>
    </source>
</evidence>
<dbReference type="InterPro" id="IPR036388">
    <property type="entry name" value="WH-like_DNA-bd_sf"/>
</dbReference>
<gene>
    <name evidence="5" type="ORF">GCM10022204_11590</name>
</gene>
<protein>
    <submittedName>
        <fullName evidence="5">GntR family transcriptional regulator</fullName>
    </submittedName>
</protein>
<sequence length="214" mass="23383">MQPLSATVVQTLRAEIIDGRIAIGDRLKEDALASRFGVSRVPVREALQQLEAEGFVIIEKFKGASVSARSHEDVVELMQVRRGLEVLAATLAGEKSGGVMADELRQVIERSRRARDERAVDQLPPLIMEFHEVVARASGNAQLAIMLEGLLQKIAWGFELDIVGRIESSWADHSAIAEAILAGSGPTAGHLMGEHIIKDERLYREATERTAVPS</sequence>
<name>A0ABP7CZT3_9ACTN</name>
<dbReference type="Pfam" id="PF00392">
    <property type="entry name" value="GntR"/>
    <property type="match status" value="1"/>
</dbReference>
<evidence type="ECO:0000259" key="4">
    <source>
        <dbReference type="PROSITE" id="PS50949"/>
    </source>
</evidence>
<dbReference type="InterPro" id="IPR008920">
    <property type="entry name" value="TF_FadR/GntR_C"/>
</dbReference>
<evidence type="ECO:0000313" key="5">
    <source>
        <dbReference type="EMBL" id="GAA3697307.1"/>
    </source>
</evidence>
<dbReference type="PANTHER" id="PTHR43537">
    <property type="entry name" value="TRANSCRIPTIONAL REGULATOR, GNTR FAMILY"/>
    <property type="match status" value="1"/>
</dbReference>
<keyword evidence="2" id="KW-0238">DNA-binding</keyword>
<dbReference type="CDD" id="cd07377">
    <property type="entry name" value="WHTH_GntR"/>
    <property type="match status" value="1"/>
</dbReference>
<evidence type="ECO:0000256" key="3">
    <source>
        <dbReference type="ARBA" id="ARBA00023163"/>
    </source>
</evidence>
<evidence type="ECO:0000313" key="6">
    <source>
        <dbReference type="Proteomes" id="UP001500051"/>
    </source>
</evidence>
<dbReference type="SMART" id="SM00895">
    <property type="entry name" value="FCD"/>
    <property type="match status" value="1"/>
</dbReference>
<dbReference type="InterPro" id="IPR036390">
    <property type="entry name" value="WH_DNA-bd_sf"/>
</dbReference>
<dbReference type="EMBL" id="BAAAYX010000003">
    <property type="protein sequence ID" value="GAA3697307.1"/>
    <property type="molecule type" value="Genomic_DNA"/>
</dbReference>
<dbReference type="PANTHER" id="PTHR43537:SF24">
    <property type="entry name" value="GLUCONATE OPERON TRANSCRIPTIONAL REPRESSOR"/>
    <property type="match status" value="1"/>
</dbReference>
<dbReference type="SUPFAM" id="SSF48008">
    <property type="entry name" value="GntR ligand-binding domain-like"/>
    <property type="match status" value="1"/>
</dbReference>
<dbReference type="InterPro" id="IPR011711">
    <property type="entry name" value="GntR_C"/>
</dbReference>
<dbReference type="PROSITE" id="PS50949">
    <property type="entry name" value="HTH_GNTR"/>
    <property type="match status" value="1"/>
</dbReference>
<dbReference type="PRINTS" id="PR00035">
    <property type="entry name" value="HTHGNTR"/>
</dbReference>
<keyword evidence="1" id="KW-0805">Transcription regulation</keyword>
<feature type="domain" description="HTH gntR-type" evidence="4">
    <location>
        <begin position="2"/>
        <end position="69"/>
    </location>
</feature>
<dbReference type="SUPFAM" id="SSF46785">
    <property type="entry name" value="Winged helix' DNA-binding domain"/>
    <property type="match status" value="1"/>
</dbReference>
<dbReference type="Gene3D" id="1.20.120.530">
    <property type="entry name" value="GntR ligand-binding domain-like"/>
    <property type="match status" value="1"/>
</dbReference>
<accession>A0ABP7CZT3</accession>
<organism evidence="5 6">
    <name type="scientific">Microlunatus aurantiacus</name>
    <dbReference type="NCBI Taxonomy" id="446786"/>
    <lineage>
        <taxon>Bacteria</taxon>
        <taxon>Bacillati</taxon>
        <taxon>Actinomycetota</taxon>
        <taxon>Actinomycetes</taxon>
        <taxon>Propionibacteriales</taxon>
        <taxon>Propionibacteriaceae</taxon>
        <taxon>Microlunatus</taxon>
    </lineage>
</organism>
<dbReference type="RefSeq" id="WP_344811356.1">
    <property type="nucleotide sequence ID" value="NZ_BAAAYX010000003.1"/>
</dbReference>
<dbReference type="InterPro" id="IPR000524">
    <property type="entry name" value="Tscrpt_reg_HTH_GntR"/>
</dbReference>
<comment type="caution">
    <text evidence="5">The sequence shown here is derived from an EMBL/GenBank/DDBJ whole genome shotgun (WGS) entry which is preliminary data.</text>
</comment>